<keyword evidence="4" id="KW-1185">Reference proteome</keyword>
<dbReference type="PANTHER" id="PTHR15922:SF2">
    <property type="entry name" value="NBAS SUBUNIT OF NRZ TETHERING COMPLEX"/>
    <property type="match status" value="1"/>
</dbReference>
<proteinExistence type="predicted"/>
<feature type="compositionally biased region" description="Acidic residues" evidence="1">
    <location>
        <begin position="1553"/>
        <end position="1566"/>
    </location>
</feature>
<name>A0A9P1I973_9PELO</name>
<feature type="domain" description="Mutator-like transposase" evidence="2">
    <location>
        <begin position="1074"/>
        <end position="1295"/>
    </location>
</feature>
<feature type="region of interest" description="Disordered" evidence="1">
    <location>
        <begin position="1542"/>
        <end position="1566"/>
    </location>
</feature>
<reference evidence="3" key="1">
    <citation type="submission" date="2022-11" db="EMBL/GenBank/DDBJ databases">
        <authorList>
            <person name="Kikuchi T."/>
        </authorList>
    </citation>
    <scope>NUCLEOTIDE SEQUENCE</scope>
    <source>
        <strain evidence="3">PS1010</strain>
    </source>
</reference>
<feature type="region of interest" description="Disordered" evidence="1">
    <location>
        <begin position="939"/>
        <end position="966"/>
    </location>
</feature>
<dbReference type="PANTHER" id="PTHR15922">
    <property type="entry name" value="NEUROBLASTOMA-AMPLIFIED SEQUENCE"/>
    <property type="match status" value="1"/>
</dbReference>
<evidence type="ECO:0000259" key="2">
    <source>
        <dbReference type="Pfam" id="PF20700"/>
    </source>
</evidence>
<dbReference type="InterPro" id="IPR049012">
    <property type="entry name" value="Mutator_transp_dom"/>
</dbReference>
<evidence type="ECO:0000313" key="3">
    <source>
        <dbReference type="EMBL" id="CAI5440383.1"/>
    </source>
</evidence>
<sequence length="1566" mass="179753">MDEENEQILLKERYKLLEWTSSVELRTPNLLIPVQIANYVESLPFCKFAVSPKCDRIALMSYTRILDIYLLNGEILDHESSVQILEENSPEYCILQFTSSGQLLLSSRSTPHIDIFDSMGAYCYDIPLEPHEPGIFDVICAMQTVSLGTSADKYSEILYVLQYSGTFSAFKISRLSKYTKLWAISLEIGAVGTFQILPKYNLLLVSSHSNDTKNPGLCSFRMLDSYPYVEPIKISSTSTDSTWFFTWKLPFSTSSISFLPKMSVGEQFMISVSTSGSLFLFEIPSTRLKFAFNYINGPRPVEACFVDLDEIAIIYDNGVLLRCTIDEIEEKMFSMKIRTPEDLEDIYPGQTMLQTPAHREIFLLSAEGDSSIFREAAHKRVQLAGQLWFYTVWNSLKKLCGMAMGESAEPLQMATHLARFEFAIHHSPTRTLQQLFDRTLIEHDYTRARELATSYDTIDIDIVLKSEWLEKSAQNLVKITDVSEILAQIRDLQWVLEQCINVNSESFEVQKALIELGLEIQEEDQDQLLHHQRILEVCNSDLEIYLRIRNRSILEAAIYFANCSDFELLYRIIEKNQECLRKHQRKILSAIPSCVYPTKYEHFLPKKHGEQWEIDLLQDHHQEKRNTSIWNAEGVAEDAEGWDFIEWIHETTRKIDFECGIIANSIGLLRLCAERGWHAELREEIEKWELYAEYTRICASIAESLASFEKASVEDFVGRFGMLLESELINNAFSIINLIEYKISQDPESEKISKIEKTMTNLMCQTNEKSTKVLAEFRRIRPDLISDRVVLECLMNMTTTGGDLLGNLTDFEGFLDYENITSALNSLMSRGVKMTFKAIFESMKEPQRTMNDHFCTYCGLKGKYFEMKAVTTSKKQLEKWIEKLGVDFAKNVRMYGRPYICRSHFVRDSFGRVPALALPKPLPFSSNFAENVVMTNSTSKSDKEIAVAPTSKSDKEEAVAPTSTSYKEEADVSEVVEIQEKTDDDEDLSNLSDESGYDLIQQQVEAVKDPNYQPSTSEYRQILDDESFDNDFDQTVDEKESDIDFVLVSFQLLLPLILKCYSCFSIANYKLSKFGAVLTFDCTCECSRTWRWSTSQKVKKNDNTSSKRFELNVSLTTAAVTIGLSYSNIMSIFSVVKAPFISKTTFYETRRLGVVPAINKVFMEQRQKIIKILKQINIPIDAAGDGMYDSRGYCAFWCRYIIICTLTKFVLHYKNVRKTAGKGSKGLEPIAQSQCLSELVDMLKETFVNVDPIRSLTTDRDLAVAANMKNQFPKIIHRFDLWHLIRNLTMDIWPKKDQKQMIPIKPWIQAIINNVYSSIQNSGGDPIIARELVMSSFAHCLDQHSNFQNITWYKFTKVNQCRHSPTSTSHVGFLNPNNVKDMKAWEALRKIFVKGNRLNDIGQISAHFMTSECESFNALSKKYAPKDKYFSSHETTTRLAVLHWNHLKIEELEGRRTVIGGKSSMNKTKQQKRVKKMKSPSDHSWRIEIKNAALSIFGEELSKKSNNLQEEEKEESSDEEFSLENLTDKDYFEKRLQQVFDEFESSSEKSESDSDAEESDEPDEAD</sequence>
<dbReference type="Pfam" id="PF20700">
    <property type="entry name" value="Mutator"/>
    <property type="match status" value="1"/>
</dbReference>
<feature type="region of interest" description="Disordered" evidence="1">
    <location>
        <begin position="1458"/>
        <end position="1482"/>
    </location>
</feature>
<organism evidence="3 4">
    <name type="scientific">Caenorhabditis angaria</name>
    <dbReference type="NCBI Taxonomy" id="860376"/>
    <lineage>
        <taxon>Eukaryota</taxon>
        <taxon>Metazoa</taxon>
        <taxon>Ecdysozoa</taxon>
        <taxon>Nematoda</taxon>
        <taxon>Chromadorea</taxon>
        <taxon>Rhabditida</taxon>
        <taxon>Rhabditina</taxon>
        <taxon>Rhabditomorpha</taxon>
        <taxon>Rhabditoidea</taxon>
        <taxon>Rhabditidae</taxon>
        <taxon>Peloderinae</taxon>
        <taxon>Caenorhabditis</taxon>
    </lineage>
</organism>
<gene>
    <name evidence="3" type="ORF">CAMP_LOCUS3020</name>
</gene>
<feature type="region of interest" description="Disordered" evidence="1">
    <location>
        <begin position="1505"/>
        <end position="1526"/>
    </location>
</feature>
<comment type="caution">
    <text evidence="3">The sequence shown here is derived from an EMBL/GenBank/DDBJ whole genome shotgun (WGS) entry which is preliminary data.</text>
</comment>
<dbReference type="GO" id="GO:0000149">
    <property type="term" value="F:SNARE binding"/>
    <property type="evidence" value="ECO:0007669"/>
    <property type="project" value="TreeGrafter"/>
</dbReference>
<dbReference type="SUPFAM" id="SSF50978">
    <property type="entry name" value="WD40 repeat-like"/>
    <property type="match status" value="1"/>
</dbReference>
<dbReference type="OrthoDB" id="19988at2759"/>
<feature type="compositionally biased region" description="Basic residues" evidence="1">
    <location>
        <begin position="1469"/>
        <end position="1478"/>
    </location>
</feature>
<feature type="compositionally biased region" description="Acidic residues" evidence="1">
    <location>
        <begin position="1509"/>
        <end position="1522"/>
    </location>
</feature>
<evidence type="ECO:0000313" key="4">
    <source>
        <dbReference type="Proteomes" id="UP001152747"/>
    </source>
</evidence>
<dbReference type="Proteomes" id="UP001152747">
    <property type="component" value="Unassembled WGS sequence"/>
</dbReference>
<dbReference type="EMBL" id="CANHGI010000001">
    <property type="protein sequence ID" value="CAI5440383.1"/>
    <property type="molecule type" value="Genomic_DNA"/>
</dbReference>
<accession>A0A9P1I973</accession>
<dbReference type="GO" id="GO:0006890">
    <property type="term" value="P:retrograde vesicle-mediated transport, Golgi to endoplasmic reticulum"/>
    <property type="evidence" value="ECO:0007669"/>
    <property type="project" value="TreeGrafter"/>
</dbReference>
<dbReference type="GO" id="GO:0070939">
    <property type="term" value="C:Dsl1/NZR complex"/>
    <property type="evidence" value="ECO:0007669"/>
    <property type="project" value="TreeGrafter"/>
</dbReference>
<evidence type="ECO:0000256" key="1">
    <source>
        <dbReference type="SAM" id="MobiDB-lite"/>
    </source>
</evidence>
<protein>
    <recommendedName>
        <fullName evidence="2">Mutator-like transposase domain-containing protein</fullName>
    </recommendedName>
</protein>
<dbReference type="InterPro" id="IPR036322">
    <property type="entry name" value="WD40_repeat_dom_sf"/>
</dbReference>